<dbReference type="SUPFAM" id="SSF54373">
    <property type="entry name" value="FAD-linked reductases, C-terminal domain"/>
    <property type="match status" value="1"/>
</dbReference>
<comment type="caution">
    <text evidence="8">The sequence shown here is derived from an EMBL/GenBank/DDBJ whole genome shotgun (WGS) entry which is preliminary data.</text>
</comment>
<dbReference type="PANTHER" id="PTHR11552">
    <property type="entry name" value="GLUCOSE-METHANOL-CHOLINE GMC OXIDOREDUCTASE"/>
    <property type="match status" value="1"/>
</dbReference>
<dbReference type="AlphaFoldDB" id="A0A0L7LH02"/>
<dbReference type="GO" id="GO:0016614">
    <property type="term" value="F:oxidoreductase activity, acting on CH-OH group of donors"/>
    <property type="evidence" value="ECO:0007669"/>
    <property type="project" value="InterPro"/>
</dbReference>
<dbReference type="PIRSF" id="PIRSF000137">
    <property type="entry name" value="Alcohol_oxidase"/>
    <property type="match status" value="1"/>
</dbReference>
<protein>
    <recommendedName>
        <fullName evidence="6 7">Glucose-methanol-choline oxidoreductase N-terminal domain-containing protein</fullName>
    </recommendedName>
</protein>
<dbReference type="STRING" id="104452.A0A0L7LH02"/>
<comment type="cofactor">
    <cofactor evidence="1">
        <name>FAD</name>
        <dbReference type="ChEBI" id="CHEBI:57692"/>
    </cofactor>
</comment>
<dbReference type="Proteomes" id="UP000037510">
    <property type="component" value="Unassembled WGS sequence"/>
</dbReference>
<feature type="domain" description="Glucose-methanol-choline oxidoreductase N-terminal" evidence="6">
    <location>
        <begin position="34"/>
        <end position="57"/>
    </location>
</feature>
<dbReference type="InterPro" id="IPR007867">
    <property type="entry name" value="GMC_OxRtase_C"/>
</dbReference>
<evidence type="ECO:0000256" key="1">
    <source>
        <dbReference type="ARBA" id="ARBA00001974"/>
    </source>
</evidence>
<evidence type="ECO:0000256" key="3">
    <source>
        <dbReference type="ARBA" id="ARBA00022630"/>
    </source>
</evidence>
<reference evidence="8 9" key="1">
    <citation type="journal article" date="2015" name="Genome Biol. Evol.">
        <title>The genome of winter moth (Operophtera brumata) provides a genomic perspective on sexual dimorphism and phenology.</title>
        <authorList>
            <person name="Derks M.F."/>
            <person name="Smit S."/>
            <person name="Salis L."/>
            <person name="Schijlen E."/>
            <person name="Bossers A."/>
            <person name="Mateman C."/>
            <person name="Pijl A.S."/>
            <person name="de Ridder D."/>
            <person name="Groenen M.A."/>
            <person name="Visser M.E."/>
            <person name="Megens H.J."/>
        </authorList>
    </citation>
    <scope>NUCLEOTIDE SEQUENCE [LARGE SCALE GENOMIC DNA]</scope>
    <source>
        <strain evidence="8">WM2013NL</strain>
        <tissue evidence="8">Head and thorax</tissue>
    </source>
</reference>
<dbReference type="PROSITE" id="PS00623">
    <property type="entry name" value="GMC_OXRED_1"/>
    <property type="match status" value="1"/>
</dbReference>
<dbReference type="InterPro" id="IPR036188">
    <property type="entry name" value="FAD/NAD-bd_sf"/>
</dbReference>
<dbReference type="Gene3D" id="3.50.50.60">
    <property type="entry name" value="FAD/NAD(P)-binding domain"/>
    <property type="match status" value="1"/>
</dbReference>
<dbReference type="PANTHER" id="PTHR11552:SF147">
    <property type="entry name" value="CHOLINE DEHYDROGENASE, MITOCHONDRIAL"/>
    <property type="match status" value="1"/>
</dbReference>
<evidence type="ECO:0000313" key="9">
    <source>
        <dbReference type="Proteomes" id="UP000037510"/>
    </source>
</evidence>
<dbReference type="Pfam" id="PF05199">
    <property type="entry name" value="GMC_oxred_C"/>
    <property type="match status" value="1"/>
</dbReference>
<keyword evidence="4 5" id="KW-0274">FAD</keyword>
<dbReference type="GO" id="GO:0050660">
    <property type="term" value="F:flavin adenine dinucleotide binding"/>
    <property type="evidence" value="ECO:0007669"/>
    <property type="project" value="InterPro"/>
</dbReference>
<feature type="domain" description="Glucose-methanol-choline oxidoreductase N-terminal" evidence="7">
    <location>
        <begin position="211"/>
        <end position="225"/>
    </location>
</feature>
<evidence type="ECO:0000259" key="7">
    <source>
        <dbReference type="PROSITE" id="PS00624"/>
    </source>
</evidence>
<gene>
    <name evidence="8" type="ORF">OBRU01_09166</name>
</gene>
<dbReference type="Pfam" id="PF00732">
    <property type="entry name" value="GMC_oxred_N"/>
    <property type="match status" value="1"/>
</dbReference>
<dbReference type="PROSITE" id="PS00624">
    <property type="entry name" value="GMC_OXRED_2"/>
    <property type="match status" value="1"/>
</dbReference>
<dbReference type="SUPFAM" id="SSF51905">
    <property type="entry name" value="FAD/NAD(P)-binding domain"/>
    <property type="match status" value="1"/>
</dbReference>
<evidence type="ECO:0000256" key="5">
    <source>
        <dbReference type="RuleBase" id="RU003968"/>
    </source>
</evidence>
<evidence type="ECO:0000256" key="2">
    <source>
        <dbReference type="ARBA" id="ARBA00010790"/>
    </source>
</evidence>
<name>A0A0L7LH02_OPEBR</name>
<organism evidence="8 9">
    <name type="scientific">Operophtera brumata</name>
    <name type="common">Winter moth</name>
    <name type="synonym">Phalaena brumata</name>
    <dbReference type="NCBI Taxonomy" id="104452"/>
    <lineage>
        <taxon>Eukaryota</taxon>
        <taxon>Metazoa</taxon>
        <taxon>Ecdysozoa</taxon>
        <taxon>Arthropoda</taxon>
        <taxon>Hexapoda</taxon>
        <taxon>Insecta</taxon>
        <taxon>Pterygota</taxon>
        <taxon>Neoptera</taxon>
        <taxon>Endopterygota</taxon>
        <taxon>Lepidoptera</taxon>
        <taxon>Glossata</taxon>
        <taxon>Ditrysia</taxon>
        <taxon>Geometroidea</taxon>
        <taxon>Geometridae</taxon>
        <taxon>Larentiinae</taxon>
        <taxon>Operophtera</taxon>
    </lineage>
</organism>
<accession>A0A0L7LH02</accession>
<keyword evidence="3 5" id="KW-0285">Flavoprotein</keyword>
<evidence type="ECO:0000313" key="8">
    <source>
        <dbReference type="EMBL" id="KOB74675.1"/>
    </source>
</evidence>
<proteinExistence type="inferred from homology"/>
<dbReference type="EMBL" id="JTDY01001166">
    <property type="protein sequence ID" value="KOB74675.1"/>
    <property type="molecule type" value="Genomic_DNA"/>
</dbReference>
<evidence type="ECO:0000256" key="4">
    <source>
        <dbReference type="ARBA" id="ARBA00022827"/>
    </source>
</evidence>
<keyword evidence="9" id="KW-1185">Reference proteome</keyword>
<evidence type="ECO:0000259" key="6">
    <source>
        <dbReference type="PROSITE" id="PS00623"/>
    </source>
</evidence>
<comment type="similarity">
    <text evidence="2 5">Belongs to the GMC oxidoreductase family.</text>
</comment>
<dbReference type="Gene3D" id="3.30.560.10">
    <property type="entry name" value="Glucose Oxidase, domain 3"/>
    <property type="match status" value="1"/>
</dbReference>
<dbReference type="InterPro" id="IPR012132">
    <property type="entry name" value="GMC_OxRdtase"/>
</dbReference>
<sequence>MTLLGSPLDWQYATLPNNVSCLSSLDQQCRFSRGKCLGGSTSINYMLYTRGNRQDYDDYNIPGWTWQDLEPYFLRYEGLQILDQLPASSKPYHNTCGIMKLEFFDDPENPWQERISQGFNELGFQFNADVNGVSQIGVTRNTGYVYKGERMSTARAYLGKCKVKRTLKVAKNAYCTGVIFDDEKVAKGVTVVQGLITKKIYARKEVILSAGTIETPKILMLSGIGPAEHLQQMGIPVIADLPAGNNMSDHVLPLLFILVDKGNEVEDITGLFELIGNAAEFLESRDGPLASNGLVDLNVFANTSCYNSTSKKLEAGPGCELPTMQLIPAYIDKKLVTLGKTLVQNSIHLDDNVIDQIAEINSEYAVMVFSPVVLNPCSQGYIRLASRNPLDRPAIFPNYLSDSRDADEMLRSIGIVEDLIETAVFKMHEAKLFHLKFPGCPSYEEGREEYWRCYIKHMTYSVFHAVGTCSLQTCLDTRLRVKGVRGLRVADASIFPRVMRGNTAASTIAMGERVVDFILEEK</sequence>
<dbReference type="InterPro" id="IPR000172">
    <property type="entry name" value="GMC_OxRdtase_N"/>
</dbReference>